<dbReference type="Pfam" id="PF05705">
    <property type="entry name" value="DUF829"/>
    <property type="match status" value="1"/>
</dbReference>
<dbReference type="Proteomes" id="UP001149079">
    <property type="component" value="Unassembled WGS sequence"/>
</dbReference>
<reference evidence="1" key="2">
    <citation type="journal article" date="2023" name="IMA Fungus">
        <title>Comparative genomic study of the Penicillium genus elucidates a diverse pangenome and 15 lateral gene transfer events.</title>
        <authorList>
            <person name="Petersen C."/>
            <person name="Sorensen T."/>
            <person name="Nielsen M.R."/>
            <person name="Sondergaard T.E."/>
            <person name="Sorensen J.L."/>
            <person name="Fitzpatrick D.A."/>
            <person name="Frisvad J.C."/>
            <person name="Nielsen K.L."/>
        </authorList>
    </citation>
    <scope>NUCLEOTIDE SEQUENCE</scope>
    <source>
        <strain evidence="1">IBT 22155</strain>
    </source>
</reference>
<organism evidence="1 2">
    <name type="scientific">Penicillium bovifimosum</name>
    <dbReference type="NCBI Taxonomy" id="126998"/>
    <lineage>
        <taxon>Eukaryota</taxon>
        <taxon>Fungi</taxon>
        <taxon>Dikarya</taxon>
        <taxon>Ascomycota</taxon>
        <taxon>Pezizomycotina</taxon>
        <taxon>Eurotiomycetes</taxon>
        <taxon>Eurotiomycetidae</taxon>
        <taxon>Eurotiales</taxon>
        <taxon>Aspergillaceae</taxon>
        <taxon>Penicillium</taxon>
    </lineage>
</organism>
<dbReference type="InterPro" id="IPR029058">
    <property type="entry name" value="AB_hydrolase_fold"/>
</dbReference>
<evidence type="ECO:0000313" key="2">
    <source>
        <dbReference type="Proteomes" id="UP001149079"/>
    </source>
</evidence>
<dbReference type="EMBL" id="JAPQKL010000002">
    <property type="protein sequence ID" value="KAJ5143731.1"/>
    <property type="molecule type" value="Genomic_DNA"/>
</dbReference>
<dbReference type="SUPFAM" id="SSF53474">
    <property type="entry name" value="alpha/beta-Hydrolases"/>
    <property type="match status" value="1"/>
</dbReference>
<evidence type="ECO:0008006" key="3">
    <source>
        <dbReference type="Google" id="ProtNLM"/>
    </source>
</evidence>
<name>A0A9W9L9F3_9EURO</name>
<dbReference type="PANTHER" id="PTHR12265:SF36">
    <property type="entry name" value="P450, PUTATIVE (EUROFUNG)-RELATED"/>
    <property type="match status" value="1"/>
</dbReference>
<comment type="caution">
    <text evidence="1">The sequence shown here is derived from an EMBL/GenBank/DDBJ whole genome shotgun (WGS) entry which is preliminary data.</text>
</comment>
<dbReference type="GO" id="GO:0072330">
    <property type="term" value="P:monocarboxylic acid biosynthetic process"/>
    <property type="evidence" value="ECO:0007669"/>
    <property type="project" value="UniProtKB-ARBA"/>
</dbReference>
<dbReference type="PANTHER" id="PTHR12265">
    <property type="entry name" value="TRANSMEMBRANE PROTEIN 53"/>
    <property type="match status" value="1"/>
</dbReference>
<dbReference type="AlphaFoldDB" id="A0A9W9L9F3"/>
<gene>
    <name evidence="1" type="ORF">N7515_002518</name>
</gene>
<protein>
    <recommendedName>
        <fullName evidence="3">Indole-diterpene biosynthesis protein PaxU</fullName>
    </recommendedName>
</protein>
<accession>A0A9W9L9F3</accession>
<reference evidence="1" key="1">
    <citation type="submission" date="2022-11" db="EMBL/GenBank/DDBJ databases">
        <authorList>
            <person name="Petersen C."/>
        </authorList>
    </citation>
    <scope>NUCLEOTIDE SEQUENCE</scope>
    <source>
        <strain evidence="1">IBT 22155</strain>
    </source>
</reference>
<dbReference type="OrthoDB" id="77878at2759"/>
<dbReference type="GO" id="GO:0017000">
    <property type="term" value="P:antibiotic biosynthetic process"/>
    <property type="evidence" value="ECO:0007669"/>
    <property type="project" value="UniProtKB-ARBA"/>
</dbReference>
<dbReference type="InterPro" id="IPR008547">
    <property type="entry name" value="DUF829_TMEM53"/>
</dbReference>
<dbReference type="RefSeq" id="XP_056525375.1">
    <property type="nucleotide sequence ID" value="XM_056663262.1"/>
</dbReference>
<proteinExistence type="predicted"/>
<dbReference type="GeneID" id="81402432"/>
<sequence>MATIAANPLGSFTRLAPSVYLHDPAIPGEKERPVIFIAFWMNAPPRALAKYVVEYGRLVPSARIIFVRSSSNDFIWRLRTQTRRARIAPAVEAMRGLVTPENPVFVHFFSNGGMSNTTHLLHAWKDATGTSLPISAMILDSAPGSPSLRSGLKAFSYALPRMWILRLFGKSLLFAFLVLFKMIHSFTALSDPISLAREVVNDTSLVRPVNAEGTLNRCYIYSDADELVDWRDVESHAVDAEAKRWVVRREVFKGSPHVGHMRVDPDRYWGIVKEYLGALVLA</sequence>
<keyword evidence="2" id="KW-1185">Reference proteome</keyword>
<evidence type="ECO:0000313" key="1">
    <source>
        <dbReference type="EMBL" id="KAJ5143731.1"/>
    </source>
</evidence>